<dbReference type="InterPro" id="IPR008773">
    <property type="entry name" value="PhnI"/>
</dbReference>
<dbReference type="PIRSF" id="PIRSF007313">
    <property type="entry name" value="PhnI"/>
    <property type="match status" value="1"/>
</dbReference>
<dbReference type="Pfam" id="PF05861">
    <property type="entry name" value="PhnI"/>
    <property type="match status" value="1"/>
</dbReference>
<evidence type="ECO:0000313" key="2">
    <source>
        <dbReference type="Proteomes" id="UP000030008"/>
    </source>
</evidence>
<keyword evidence="1" id="KW-0456">Lyase</keyword>
<dbReference type="GO" id="GO:0016829">
    <property type="term" value="F:lyase activity"/>
    <property type="evidence" value="ECO:0007669"/>
    <property type="project" value="UniProtKB-KW"/>
</dbReference>
<evidence type="ECO:0000313" key="1">
    <source>
        <dbReference type="EMBL" id="KGJ52556.1"/>
    </source>
</evidence>
<protein>
    <submittedName>
        <fullName evidence="1">Carbon-phosphorus lyase</fullName>
    </submittedName>
</protein>
<organism evidence="1 2">
    <name type="scientific">Clostridium innocuum</name>
    <dbReference type="NCBI Taxonomy" id="1522"/>
    <lineage>
        <taxon>Bacteria</taxon>
        <taxon>Bacillati</taxon>
        <taxon>Bacillota</taxon>
        <taxon>Clostridia</taxon>
        <taxon>Eubacteriales</taxon>
        <taxon>Clostridiaceae</taxon>
        <taxon>Clostridium</taxon>
    </lineage>
</organism>
<dbReference type="Proteomes" id="UP000030008">
    <property type="component" value="Unassembled WGS sequence"/>
</dbReference>
<dbReference type="GO" id="GO:0019634">
    <property type="term" value="P:organic phosphonate metabolic process"/>
    <property type="evidence" value="ECO:0007669"/>
    <property type="project" value="InterPro"/>
</dbReference>
<gene>
    <name evidence="1" type="ORF">CIAN88_13965</name>
</gene>
<name>A0A099I4M2_CLOIN</name>
<proteinExistence type="predicted"/>
<reference evidence="1 2" key="1">
    <citation type="submission" date="2014-08" db="EMBL/GenBank/DDBJ databases">
        <title>Clostridium innocuum, an unnegligible vancomycin-resistant pathogen causing extra-intestinal infections.</title>
        <authorList>
            <person name="Feng Y."/>
            <person name="Chiu C.-H."/>
        </authorList>
    </citation>
    <scope>NUCLEOTIDE SEQUENCE [LARGE SCALE GENOMIC DNA]</scope>
    <source>
        <strain evidence="1 2">AN88</strain>
    </source>
</reference>
<comment type="caution">
    <text evidence="1">The sequence shown here is derived from an EMBL/GenBank/DDBJ whole genome shotgun (WGS) entry which is preliminary data.</text>
</comment>
<dbReference type="EMBL" id="JQIF01000062">
    <property type="protein sequence ID" value="KGJ52556.1"/>
    <property type="molecule type" value="Genomic_DNA"/>
</dbReference>
<dbReference type="RefSeq" id="WP_044906011.1">
    <property type="nucleotide sequence ID" value="NZ_JAJTIR010000004.1"/>
</dbReference>
<sequence>MAYVAVKGGEQAIEESLRRLKYERVKKGAGASVDQIEQGMRLLVDQVMSEGSLYAPSLAALAIKQGEGSMEEAVFLLRSYRSTLPRRYYSHIIDSREMEVERRISAAFKDIPQGQLLGTSYDYVHRLLDFDLLQEREEELKQYVEAFLSEECTKEKTDLRLPRVSDYLRREGLLPPVENDNRAPKDATKQMLSFPTQRSERLQILSRGMTQAVTALGYASLRGYGVVHPTVGELRVGQLPISVPDPLQPEREEDSYYIGEIKVTEVESLIPVTITDPNGEKELEFKVGYGITMGQNETKAIAMSILDTCLESEDKGFAVNDEEFVLYHIDAVEATGFISHLKLPHYVTFQSKLNSMRKTKKEQADDEKEI</sequence>
<accession>A0A099I4M2</accession>
<dbReference type="AlphaFoldDB" id="A0A099I4M2"/>